<sequence length="59" mass="7069">MAEEDPALLDLPQPRLLKNFQYFAETAMMLIHRRPVYDQELDRIRIWMREACYGLTDPS</sequence>
<dbReference type="EMBL" id="JBHTIU010000036">
    <property type="protein sequence ID" value="MFD0869792.1"/>
    <property type="molecule type" value="Genomic_DNA"/>
</dbReference>
<evidence type="ECO:0008006" key="3">
    <source>
        <dbReference type="Google" id="ProtNLM"/>
    </source>
</evidence>
<proteinExistence type="predicted"/>
<dbReference type="RefSeq" id="WP_379288260.1">
    <property type="nucleotide sequence ID" value="NZ_JBHTIU010000036.1"/>
</dbReference>
<accession>A0ABW3DB89</accession>
<comment type="caution">
    <text evidence="1">The sequence shown here is derived from an EMBL/GenBank/DDBJ whole genome shotgun (WGS) entry which is preliminary data.</text>
</comment>
<evidence type="ECO:0000313" key="2">
    <source>
        <dbReference type="Proteomes" id="UP001597120"/>
    </source>
</evidence>
<evidence type="ECO:0000313" key="1">
    <source>
        <dbReference type="EMBL" id="MFD0869792.1"/>
    </source>
</evidence>
<dbReference type="Proteomes" id="UP001597120">
    <property type="component" value="Unassembled WGS sequence"/>
</dbReference>
<gene>
    <name evidence="1" type="ORF">ACFQ03_11565</name>
</gene>
<name>A0ABW3DB89_9BACL</name>
<organism evidence="1 2">
    <name type="scientific">Paenibacillus residui</name>
    <dbReference type="NCBI Taxonomy" id="629724"/>
    <lineage>
        <taxon>Bacteria</taxon>
        <taxon>Bacillati</taxon>
        <taxon>Bacillota</taxon>
        <taxon>Bacilli</taxon>
        <taxon>Bacillales</taxon>
        <taxon>Paenibacillaceae</taxon>
        <taxon>Paenibacillus</taxon>
    </lineage>
</organism>
<protein>
    <recommendedName>
        <fullName evidence="3">TetR family transcriptional regulator</fullName>
    </recommendedName>
</protein>
<reference evidence="2" key="1">
    <citation type="journal article" date="2019" name="Int. J. Syst. Evol. Microbiol.">
        <title>The Global Catalogue of Microorganisms (GCM) 10K type strain sequencing project: providing services to taxonomists for standard genome sequencing and annotation.</title>
        <authorList>
            <consortium name="The Broad Institute Genomics Platform"/>
            <consortium name="The Broad Institute Genome Sequencing Center for Infectious Disease"/>
            <person name="Wu L."/>
            <person name="Ma J."/>
        </authorList>
    </citation>
    <scope>NUCLEOTIDE SEQUENCE [LARGE SCALE GENOMIC DNA]</scope>
    <source>
        <strain evidence="2">CCUG 57263</strain>
    </source>
</reference>
<keyword evidence="2" id="KW-1185">Reference proteome</keyword>